<dbReference type="PROSITE" id="PS50109">
    <property type="entry name" value="HIS_KIN"/>
    <property type="match status" value="1"/>
</dbReference>
<dbReference type="FunFam" id="3.30.565.10:FF:000010">
    <property type="entry name" value="Sensor histidine kinase RcsC"/>
    <property type="match status" value="1"/>
</dbReference>
<accession>A0A8J7L6U8</accession>
<evidence type="ECO:0000256" key="16">
    <source>
        <dbReference type="SAM" id="Coils"/>
    </source>
</evidence>
<feature type="domain" description="Response regulatory" evidence="18">
    <location>
        <begin position="337"/>
        <end position="453"/>
    </location>
</feature>
<reference evidence="19 20" key="1">
    <citation type="journal article" date="2021" name="Int. J. Syst. Evol. Microbiol.">
        <title>Amazonocrinis nigriterrae gen. nov., sp. nov., Atlanticothrix silvestris gen. nov., sp. nov. and Dendronalium phyllosphericum gen. nov., sp. nov., nostocacean cyanobacteria from Brazilian environments.</title>
        <authorList>
            <person name="Alvarenga D.O."/>
            <person name="Andreote A.P.D."/>
            <person name="Branco L.H.Z."/>
            <person name="Delbaje E."/>
            <person name="Cruz R.B."/>
            <person name="Varani A.M."/>
            <person name="Fiore M.F."/>
        </authorList>
    </citation>
    <scope>NUCLEOTIDE SEQUENCE [LARGE SCALE GENOMIC DNA]</scope>
    <source>
        <strain evidence="19 20">CENA67</strain>
    </source>
</reference>
<keyword evidence="10" id="KW-0067">ATP-binding</keyword>
<dbReference type="Gene3D" id="3.40.50.2300">
    <property type="match status" value="1"/>
</dbReference>
<dbReference type="PANTHER" id="PTHR43047">
    <property type="entry name" value="TWO-COMPONENT HISTIDINE PROTEIN KINASE"/>
    <property type="match status" value="1"/>
</dbReference>
<dbReference type="AlphaFoldDB" id="A0A8J7L6U8"/>
<keyword evidence="5 15" id="KW-0597">Phosphoprotein</keyword>
<evidence type="ECO:0000256" key="12">
    <source>
        <dbReference type="ARBA" id="ARBA00023012"/>
    </source>
</evidence>
<comment type="catalytic activity">
    <reaction evidence="1">
        <text>ATP + protein L-histidine = ADP + protein N-phospho-L-histidine.</text>
        <dbReference type="EC" id="2.7.13.3"/>
    </reaction>
</comment>
<dbReference type="RefSeq" id="WP_198123688.1">
    <property type="nucleotide sequence ID" value="NZ_JAECZC010000007.1"/>
</dbReference>
<organism evidence="19 20">
    <name type="scientific">Amazonocrinis nigriterrae CENA67</name>
    <dbReference type="NCBI Taxonomy" id="2794033"/>
    <lineage>
        <taxon>Bacteria</taxon>
        <taxon>Bacillati</taxon>
        <taxon>Cyanobacteriota</taxon>
        <taxon>Cyanophyceae</taxon>
        <taxon>Nostocales</taxon>
        <taxon>Nostocaceae</taxon>
        <taxon>Amazonocrinis</taxon>
        <taxon>Amazonocrinis nigriterrae</taxon>
    </lineage>
</organism>
<evidence type="ECO:0000256" key="1">
    <source>
        <dbReference type="ARBA" id="ARBA00000085"/>
    </source>
</evidence>
<dbReference type="SMART" id="SM00388">
    <property type="entry name" value="HisKA"/>
    <property type="match status" value="1"/>
</dbReference>
<keyword evidence="12" id="KW-0902">Two-component regulatory system</keyword>
<evidence type="ECO:0000313" key="20">
    <source>
        <dbReference type="Proteomes" id="UP000632766"/>
    </source>
</evidence>
<keyword evidence="20" id="KW-1185">Reference proteome</keyword>
<dbReference type="SUPFAM" id="SSF55874">
    <property type="entry name" value="ATPase domain of HSP90 chaperone/DNA topoisomerase II/histidine kinase"/>
    <property type="match status" value="1"/>
</dbReference>
<dbReference type="InterPro" id="IPR011006">
    <property type="entry name" value="CheY-like_superfamily"/>
</dbReference>
<evidence type="ECO:0000259" key="18">
    <source>
        <dbReference type="PROSITE" id="PS50110"/>
    </source>
</evidence>
<dbReference type="Pfam" id="PF02518">
    <property type="entry name" value="HATPase_c"/>
    <property type="match status" value="1"/>
</dbReference>
<dbReference type="Gene3D" id="1.10.287.130">
    <property type="match status" value="1"/>
</dbReference>
<evidence type="ECO:0000256" key="2">
    <source>
        <dbReference type="ARBA" id="ARBA00004370"/>
    </source>
</evidence>
<dbReference type="InterPro" id="IPR003594">
    <property type="entry name" value="HATPase_dom"/>
</dbReference>
<dbReference type="Proteomes" id="UP000632766">
    <property type="component" value="Unassembled WGS sequence"/>
</dbReference>
<name>A0A8J7L6U8_9NOST</name>
<dbReference type="SUPFAM" id="SSF52172">
    <property type="entry name" value="CheY-like"/>
    <property type="match status" value="1"/>
</dbReference>
<evidence type="ECO:0000256" key="11">
    <source>
        <dbReference type="ARBA" id="ARBA00022989"/>
    </source>
</evidence>
<protein>
    <recommendedName>
        <fullName evidence="14">Circadian input-output histidine kinase CikA</fullName>
        <ecNumber evidence="4">2.7.13.3</ecNumber>
    </recommendedName>
</protein>
<dbReference type="GO" id="GO:0016020">
    <property type="term" value="C:membrane"/>
    <property type="evidence" value="ECO:0007669"/>
    <property type="project" value="UniProtKB-SubCell"/>
</dbReference>
<dbReference type="InterPro" id="IPR036890">
    <property type="entry name" value="HATPase_C_sf"/>
</dbReference>
<keyword evidence="16" id="KW-0175">Coiled coil</keyword>
<keyword evidence="8" id="KW-0547">Nucleotide-binding</keyword>
<proteinExistence type="inferred from homology"/>
<evidence type="ECO:0000256" key="8">
    <source>
        <dbReference type="ARBA" id="ARBA00022741"/>
    </source>
</evidence>
<dbReference type="EMBL" id="JAECZC010000007">
    <property type="protein sequence ID" value="MBH8561683.1"/>
    <property type="molecule type" value="Genomic_DNA"/>
</dbReference>
<sequence>MQAFDYESKCQELEKENRILKKKLERSAIDRRRFEETIEKRQSLLTRAIQELRESQEKLELQRIQLEEAKIAADRANVAKSEFLANMSHELRTPLNGILGYVQILERSPTLSEKDQKGVSVIHQCASHLLTLINDILDLSKIEAHKLELEPTTFDLSSFVQGVVEICRVRAEQKGITFIYEPNFQLPKGIHADEKRLRQVLLNLLGNAIKFTECGSVTFQIHTQASHSQAQSWQRLRFEVIDTGVGMSPDELTKIFLPFEQVGSTKKQTEGTGLGLAISHNIVAMMGSQIQVQSQLNQGSTFWFELEVMEAQDWAMASTTAQHEQARIVGYEGIKRRVLVVDDKYENRSVIVNLLEPIGFAVIEAENGQVGLDKALEMQPDVVIIDLVMPVMHGFALLKHLRQSPQLQHVVAIASSASVFDADQDNSLNGGADAFLPKPVQADLLLELIAKHLNLIWVYDQAATESKTQRSLLSNPTQMVLPSLEILNYLYELTLDGEIDAVSAEAQKLKLGHPEYVDFAQKVIQMAEDCQLKQIKDLLKQSLSQVLS</sequence>
<dbReference type="SMART" id="SM00387">
    <property type="entry name" value="HATPase_c"/>
    <property type="match status" value="1"/>
</dbReference>
<dbReference type="CDD" id="cd16922">
    <property type="entry name" value="HATPase_EvgS-ArcB-TorS-like"/>
    <property type="match status" value="1"/>
</dbReference>
<dbReference type="InterPro" id="IPR005467">
    <property type="entry name" value="His_kinase_dom"/>
</dbReference>
<keyword evidence="13" id="KW-0472">Membrane</keyword>
<dbReference type="InterPro" id="IPR001789">
    <property type="entry name" value="Sig_transdc_resp-reg_receiver"/>
</dbReference>
<dbReference type="PROSITE" id="PS50110">
    <property type="entry name" value="RESPONSE_REGULATORY"/>
    <property type="match status" value="1"/>
</dbReference>
<gene>
    <name evidence="19" type="ORF">I8748_05725</name>
</gene>
<evidence type="ECO:0000313" key="19">
    <source>
        <dbReference type="EMBL" id="MBH8561683.1"/>
    </source>
</evidence>
<feature type="coiled-coil region" evidence="16">
    <location>
        <begin position="3"/>
        <end position="72"/>
    </location>
</feature>
<evidence type="ECO:0000256" key="15">
    <source>
        <dbReference type="PROSITE-ProRule" id="PRU00169"/>
    </source>
</evidence>
<evidence type="ECO:0000256" key="6">
    <source>
        <dbReference type="ARBA" id="ARBA00022679"/>
    </source>
</evidence>
<dbReference type="Pfam" id="PF00512">
    <property type="entry name" value="HisKA"/>
    <property type="match status" value="1"/>
</dbReference>
<keyword evidence="11" id="KW-1133">Transmembrane helix</keyword>
<evidence type="ECO:0000256" key="3">
    <source>
        <dbReference type="ARBA" id="ARBA00006402"/>
    </source>
</evidence>
<dbReference type="PRINTS" id="PR00344">
    <property type="entry name" value="BCTRLSENSOR"/>
</dbReference>
<dbReference type="SMART" id="SM00448">
    <property type="entry name" value="REC"/>
    <property type="match status" value="1"/>
</dbReference>
<evidence type="ECO:0000256" key="13">
    <source>
        <dbReference type="ARBA" id="ARBA00023136"/>
    </source>
</evidence>
<dbReference type="Gene3D" id="3.30.565.10">
    <property type="entry name" value="Histidine kinase-like ATPase, C-terminal domain"/>
    <property type="match status" value="1"/>
</dbReference>
<evidence type="ECO:0000256" key="7">
    <source>
        <dbReference type="ARBA" id="ARBA00022692"/>
    </source>
</evidence>
<dbReference type="SUPFAM" id="SSF47384">
    <property type="entry name" value="Homodimeric domain of signal transducing histidine kinase"/>
    <property type="match status" value="1"/>
</dbReference>
<keyword evidence="7" id="KW-0812">Transmembrane</keyword>
<dbReference type="Pfam" id="PF00072">
    <property type="entry name" value="Response_reg"/>
    <property type="match status" value="1"/>
</dbReference>
<evidence type="ECO:0000259" key="17">
    <source>
        <dbReference type="PROSITE" id="PS50109"/>
    </source>
</evidence>
<feature type="domain" description="Histidine kinase" evidence="17">
    <location>
        <begin position="86"/>
        <end position="310"/>
    </location>
</feature>
<dbReference type="CDD" id="cd00082">
    <property type="entry name" value="HisKA"/>
    <property type="match status" value="1"/>
</dbReference>
<dbReference type="InterPro" id="IPR036097">
    <property type="entry name" value="HisK_dim/P_sf"/>
</dbReference>
<evidence type="ECO:0000256" key="14">
    <source>
        <dbReference type="ARBA" id="ARBA00074306"/>
    </source>
</evidence>
<dbReference type="EC" id="2.7.13.3" evidence="4"/>
<dbReference type="FunFam" id="1.10.287.130:FF:000004">
    <property type="entry name" value="Ethylene receptor 1"/>
    <property type="match status" value="1"/>
</dbReference>
<dbReference type="InterPro" id="IPR003661">
    <property type="entry name" value="HisK_dim/P_dom"/>
</dbReference>
<evidence type="ECO:0000256" key="9">
    <source>
        <dbReference type="ARBA" id="ARBA00022777"/>
    </source>
</evidence>
<keyword evidence="6" id="KW-0808">Transferase</keyword>
<comment type="caution">
    <text evidence="19">The sequence shown here is derived from an EMBL/GenBank/DDBJ whole genome shotgun (WGS) entry which is preliminary data.</text>
</comment>
<evidence type="ECO:0000256" key="5">
    <source>
        <dbReference type="ARBA" id="ARBA00022553"/>
    </source>
</evidence>
<dbReference type="InterPro" id="IPR004358">
    <property type="entry name" value="Sig_transdc_His_kin-like_C"/>
</dbReference>
<comment type="similarity">
    <text evidence="3">In the N-terminal section; belongs to the phytochrome family.</text>
</comment>
<evidence type="ECO:0000256" key="4">
    <source>
        <dbReference type="ARBA" id="ARBA00012438"/>
    </source>
</evidence>
<dbReference type="GO" id="GO:0000155">
    <property type="term" value="F:phosphorelay sensor kinase activity"/>
    <property type="evidence" value="ECO:0007669"/>
    <property type="project" value="InterPro"/>
</dbReference>
<comment type="subcellular location">
    <subcellularLocation>
        <location evidence="2">Membrane</location>
    </subcellularLocation>
</comment>
<keyword evidence="9" id="KW-0418">Kinase</keyword>
<evidence type="ECO:0000256" key="10">
    <source>
        <dbReference type="ARBA" id="ARBA00022840"/>
    </source>
</evidence>
<feature type="modified residue" description="4-aspartylphosphate" evidence="15">
    <location>
        <position position="386"/>
    </location>
</feature>
<dbReference type="GO" id="GO:0005524">
    <property type="term" value="F:ATP binding"/>
    <property type="evidence" value="ECO:0007669"/>
    <property type="project" value="UniProtKB-KW"/>
</dbReference>